<proteinExistence type="predicted"/>
<evidence type="ECO:0000313" key="1">
    <source>
        <dbReference type="EMBL" id="GAB0210109.1"/>
    </source>
</evidence>
<protein>
    <submittedName>
        <fullName evidence="1">Highly reducing polyketide synthase PKS6</fullName>
    </submittedName>
</protein>
<dbReference type="Proteomes" id="UP001623348">
    <property type="component" value="Unassembled WGS sequence"/>
</dbReference>
<reference evidence="1 2" key="1">
    <citation type="submission" date="2024-06" db="EMBL/GenBank/DDBJ databases">
        <title>The draft genome of Grus japonensis, version 3.</title>
        <authorList>
            <person name="Nabeshima K."/>
            <person name="Suzuki S."/>
            <person name="Onuma M."/>
        </authorList>
    </citation>
    <scope>NUCLEOTIDE SEQUENCE [LARGE SCALE GENOMIC DNA]</scope>
    <source>
        <strain evidence="1 2">451A</strain>
    </source>
</reference>
<gene>
    <name evidence="1" type="ORF">GRJ2_003476700</name>
</gene>
<evidence type="ECO:0000313" key="2">
    <source>
        <dbReference type="Proteomes" id="UP001623348"/>
    </source>
</evidence>
<keyword evidence="2" id="KW-1185">Reference proteome</keyword>
<sequence length="197" mass="21726">MLCGTVSNALHKSREMMSVALPLSTDDVNPSEKATKFVRHDLPLVKPCWLSPITSLFSMCLSIVSRRVCSMILPGTEGFVPWYSTKQIPQEAKVCSPEVQGSELAECPPRCPEDPELHHFMVTAAKAALELDIPYQALLIGENKVQHGTSPRGLLYHLEEKFVINTFQEPPGLLALCCVLPPADVRVVEVPHKDQGL</sequence>
<organism evidence="1 2">
    <name type="scientific">Grus japonensis</name>
    <name type="common">Japanese crane</name>
    <name type="synonym">Red-crowned crane</name>
    <dbReference type="NCBI Taxonomy" id="30415"/>
    <lineage>
        <taxon>Eukaryota</taxon>
        <taxon>Metazoa</taxon>
        <taxon>Chordata</taxon>
        <taxon>Craniata</taxon>
        <taxon>Vertebrata</taxon>
        <taxon>Euteleostomi</taxon>
        <taxon>Archelosauria</taxon>
        <taxon>Archosauria</taxon>
        <taxon>Dinosauria</taxon>
        <taxon>Saurischia</taxon>
        <taxon>Theropoda</taxon>
        <taxon>Coelurosauria</taxon>
        <taxon>Aves</taxon>
        <taxon>Neognathae</taxon>
        <taxon>Neoaves</taxon>
        <taxon>Gruiformes</taxon>
        <taxon>Gruidae</taxon>
        <taxon>Grus</taxon>
    </lineage>
</organism>
<accession>A0ABC9YKD7</accession>
<dbReference type="AlphaFoldDB" id="A0ABC9YKD7"/>
<comment type="caution">
    <text evidence="1">The sequence shown here is derived from an EMBL/GenBank/DDBJ whole genome shotgun (WGS) entry which is preliminary data.</text>
</comment>
<name>A0ABC9YKD7_GRUJA</name>
<dbReference type="EMBL" id="BAAFJT010000344">
    <property type="protein sequence ID" value="GAB0210109.1"/>
    <property type="molecule type" value="Genomic_DNA"/>
</dbReference>